<reference evidence="1 2" key="1">
    <citation type="submission" date="2018-05" db="EMBL/GenBank/DDBJ databases">
        <title>Draft Genome Sequences for a Diverse set of 7 Haemophilus Species.</title>
        <authorList>
            <person name="Nichols M."/>
            <person name="Topaz N."/>
            <person name="Wang X."/>
            <person name="Wang X."/>
            <person name="Boxrud D."/>
        </authorList>
    </citation>
    <scope>NUCLEOTIDE SEQUENCE [LARGE SCALE GENOMIC DNA]</scope>
    <source>
        <strain evidence="1 2">C2006002596</strain>
    </source>
</reference>
<evidence type="ECO:0000313" key="1">
    <source>
        <dbReference type="EMBL" id="RDE85297.1"/>
    </source>
</evidence>
<proteinExistence type="predicted"/>
<name>A0AAQ0H149_HAEPA</name>
<evidence type="ECO:0000313" key="2">
    <source>
        <dbReference type="Proteomes" id="UP000253823"/>
    </source>
</evidence>
<dbReference type="Proteomes" id="UP000253823">
    <property type="component" value="Unassembled WGS sequence"/>
</dbReference>
<dbReference type="Pfam" id="PF20212">
    <property type="entry name" value="DUF6572"/>
    <property type="match status" value="1"/>
</dbReference>
<dbReference type="AlphaFoldDB" id="A0AAQ0H149"/>
<protein>
    <submittedName>
        <fullName evidence="1">Uncharacterized protein</fullName>
    </submittedName>
</protein>
<sequence length="103" mass="12367">MNQNIVDIIYFNNNECIMTITFPYEWDYEGMEYIQDKINLYLHYVESDQIYNNYPSFKVDAVRFRVVYDSRLTKDAEVFLNNLGSALNNINVLFDYFSTNEIE</sequence>
<gene>
    <name evidence="1" type="ORF">DPV95_00435</name>
</gene>
<accession>A0AAQ0H149</accession>
<organism evidence="1 2">
    <name type="scientific">Haemophilus parainfluenzae</name>
    <dbReference type="NCBI Taxonomy" id="729"/>
    <lineage>
        <taxon>Bacteria</taxon>
        <taxon>Pseudomonadati</taxon>
        <taxon>Pseudomonadota</taxon>
        <taxon>Gammaproteobacteria</taxon>
        <taxon>Pasteurellales</taxon>
        <taxon>Pasteurellaceae</taxon>
        <taxon>Haemophilus</taxon>
    </lineage>
</organism>
<dbReference type="InterPro" id="IPR046702">
    <property type="entry name" value="DUF6572"/>
</dbReference>
<dbReference type="EMBL" id="QEPT01000001">
    <property type="protein sequence ID" value="RDE85297.1"/>
    <property type="molecule type" value="Genomic_DNA"/>
</dbReference>
<comment type="caution">
    <text evidence="1">The sequence shown here is derived from an EMBL/GenBank/DDBJ whole genome shotgun (WGS) entry which is preliminary data.</text>
</comment>
<dbReference type="RefSeq" id="WP_049366982.1">
    <property type="nucleotide sequence ID" value="NZ_JVHG01000010.1"/>
</dbReference>